<feature type="domain" description="CAAX prenyl protease 2/Lysostaphin resistance protein A-like" evidence="2">
    <location>
        <begin position="108"/>
        <end position="191"/>
    </location>
</feature>
<organism evidence="3 4">
    <name type="scientific">Desmospora activa DSM 45169</name>
    <dbReference type="NCBI Taxonomy" id="1121389"/>
    <lineage>
        <taxon>Bacteria</taxon>
        <taxon>Bacillati</taxon>
        <taxon>Bacillota</taxon>
        <taxon>Bacilli</taxon>
        <taxon>Bacillales</taxon>
        <taxon>Thermoactinomycetaceae</taxon>
        <taxon>Desmospora</taxon>
    </lineage>
</organism>
<reference evidence="3 4" key="1">
    <citation type="submission" date="2018-04" db="EMBL/GenBank/DDBJ databases">
        <title>Genomic Encyclopedia of Archaeal and Bacterial Type Strains, Phase II (KMG-II): from individual species to whole genera.</title>
        <authorList>
            <person name="Goeker M."/>
        </authorList>
    </citation>
    <scope>NUCLEOTIDE SEQUENCE [LARGE SCALE GENOMIC DNA]</scope>
    <source>
        <strain evidence="3 4">DSM 45169</strain>
    </source>
</reference>
<dbReference type="OrthoDB" id="1523022at2"/>
<feature type="transmembrane region" description="Helical" evidence="1">
    <location>
        <begin position="154"/>
        <end position="172"/>
    </location>
</feature>
<feature type="transmembrane region" description="Helical" evidence="1">
    <location>
        <begin position="127"/>
        <end position="147"/>
    </location>
</feature>
<dbReference type="Proteomes" id="UP000241639">
    <property type="component" value="Unassembled WGS sequence"/>
</dbReference>
<feature type="transmembrane region" description="Helical" evidence="1">
    <location>
        <begin position="178"/>
        <end position="196"/>
    </location>
</feature>
<dbReference type="GO" id="GO:0080120">
    <property type="term" value="P:CAAX-box protein maturation"/>
    <property type="evidence" value="ECO:0007669"/>
    <property type="project" value="UniProtKB-ARBA"/>
</dbReference>
<keyword evidence="1" id="KW-1133">Transmembrane helix</keyword>
<feature type="transmembrane region" description="Helical" evidence="1">
    <location>
        <begin position="65"/>
        <end position="90"/>
    </location>
</feature>
<dbReference type="InterPro" id="IPR003675">
    <property type="entry name" value="Rce1/LyrA-like_dom"/>
</dbReference>
<keyword evidence="1" id="KW-0472">Membrane</keyword>
<keyword evidence="4" id="KW-1185">Reference proteome</keyword>
<dbReference type="Pfam" id="PF02517">
    <property type="entry name" value="Rce1-like"/>
    <property type="match status" value="1"/>
</dbReference>
<accession>A0A2T4Z9T2</accession>
<dbReference type="AlphaFoldDB" id="A0A2T4Z9T2"/>
<evidence type="ECO:0000313" key="4">
    <source>
        <dbReference type="Proteomes" id="UP000241639"/>
    </source>
</evidence>
<dbReference type="GO" id="GO:0004175">
    <property type="term" value="F:endopeptidase activity"/>
    <property type="evidence" value="ECO:0007669"/>
    <property type="project" value="UniProtKB-ARBA"/>
</dbReference>
<evidence type="ECO:0000313" key="3">
    <source>
        <dbReference type="EMBL" id="PTM58649.1"/>
    </source>
</evidence>
<dbReference type="RefSeq" id="WP_107725423.1">
    <property type="nucleotide sequence ID" value="NZ_PZZP01000001.1"/>
</dbReference>
<gene>
    <name evidence="3" type="ORF">C8J48_1234</name>
</gene>
<evidence type="ECO:0000259" key="2">
    <source>
        <dbReference type="Pfam" id="PF02517"/>
    </source>
</evidence>
<sequence length="201" mass="22773">MIDQENVPLQEDEQNCMEASSQPRFSQKWLLWNLFLTQVMIGTVAVGLLWMQGRLHWQLFGWGDVSAWLLGVGVGLCIVVVDWALSRFVLPSWVDDGGINQALFHNLPIPVIAVIAFGVAVAEELLFRGALQHWLGVVGTSILFTMIHFRYWRYWGLIIMLFVISSVLGWMVEWSGSLAPAIAAHFTIDFIFGVLIRKGWK</sequence>
<name>A0A2T4Z9T2_9BACL</name>
<keyword evidence="1" id="KW-0812">Transmembrane</keyword>
<dbReference type="EMBL" id="PZZP01000001">
    <property type="protein sequence ID" value="PTM58649.1"/>
    <property type="molecule type" value="Genomic_DNA"/>
</dbReference>
<protein>
    <recommendedName>
        <fullName evidence="2">CAAX prenyl protease 2/Lysostaphin resistance protein A-like domain-containing protein</fullName>
    </recommendedName>
</protein>
<evidence type="ECO:0000256" key="1">
    <source>
        <dbReference type="SAM" id="Phobius"/>
    </source>
</evidence>
<comment type="caution">
    <text evidence="3">The sequence shown here is derived from an EMBL/GenBank/DDBJ whole genome shotgun (WGS) entry which is preliminary data.</text>
</comment>
<feature type="transmembrane region" description="Helical" evidence="1">
    <location>
        <begin position="102"/>
        <end position="121"/>
    </location>
</feature>
<feature type="transmembrane region" description="Helical" evidence="1">
    <location>
        <begin position="30"/>
        <end position="53"/>
    </location>
</feature>
<proteinExistence type="predicted"/>